<name>A0A8S9P3P3_BRACR</name>
<evidence type="ECO:0000256" key="1">
    <source>
        <dbReference type="SAM" id="MobiDB-lite"/>
    </source>
</evidence>
<reference evidence="2" key="1">
    <citation type="submission" date="2019-12" db="EMBL/GenBank/DDBJ databases">
        <title>Genome sequencing and annotation of Brassica cretica.</title>
        <authorList>
            <person name="Studholme D.J."/>
            <person name="Sarris P."/>
        </authorList>
    </citation>
    <scope>NUCLEOTIDE SEQUENCE</scope>
    <source>
        <strain evidence="2">PFS-109/04</strain>
        <tissue evidence="2">Leaf</tissue>
    </source>
</reference>
<dbReference type="AlphaFoldDB" id="A0A8S9P3P3"/>
<feature type="compositionally biased region" description="Basic and acidic residues" evidence="1">
    <location>
        <begin position="40"/>
        <end position="54"/>
    </location>
</feature>
<proteinExistence type="predicted"/>
<comment type="caution">
    <text evidence="2">The sequence shown here is derived from an EMBL/GenBank/DDBJ whole genome shotgun (WGS) entry which is preliminary data.</text>
</comment>
<evidence type="ECO:0000313" key="2">
    <source>
        <dbReference type="EMBL" id="KAF3507603.1"/>
    </source>
</evidence>
<organism evidence="2 3">
    <name type="scientific">Brassica cretica</name>
    <name type="common">Mustard</name>
    <dbReference type="NCBI Taxonomy" id="69181"/>
    <lineage>
        <taxon>Eukaryota</taxon>
        <taxon>Viridiplantae</taxon>
        <taxon>Streptophyta</taxon>
        <taxon>Embryophyta</taxon>
        <taxon>Tracheophyta</taxon>
        <taxon>Spermatophyta</taxon>
        <taxon>Magnoliopsida</taxon>
        <taxon>eudicotyledons</taxon>
        <taxon>Gunneridae</taxon>
        <taxon>Pentapetalae</taxon>
        <taxon>rosids</taxon>
        <taxon>malvids</taxon>
        <taxon>Brassicales</taxon>
        <taxon>Brassicaceae</taxon>
        <taxon>Brassiceae</taxon>
        <taxon>Brassica</taxon>
    </lineage>
</organism>
<protein>
    <submittedName>
        <fullName evidence="2">Uncharacterized protein</fullName>
    </submittedName>
</protein>
<feature type="region of interest" description="Disordered" evidence="1">
    <location>
        <begin position="35"/>
        <end position="80"/>
    </location>
</feature>
<sequence length="80" mass="9054">MMKQEDTFAFHESNPNVSRSLALRFQETNAYILKTGPASKSDEPLENTTREQLEGPRTVPKANLRGRQVKQGRQVLVQPS</sequence>
<dbReference type="EMBL" id="QGKX02001521">
    <property type="protein sequence ID" value="KAF3507603.1"/>
    <property type="molecule type" value="Genomic_DNA"/>
</dbReference>
<dbReference type="Proteomes" id="UP000712600">
    <property type="component" value="Unassembled WGS sequence"/>
</dbReference>
<accession>A0A8S9P3P3</accession>
<gene>
    <name evidence="2" type="ORF">F2Q69_00006123</name>
</gene>
<evidence type="ECO:0000313" key="3">
    <source>
        <dbReference type="Proteomes" id="UP000712600"/>
    </source>
</evidence>